<comment type="subcellular location">
    <subcellularLocation>
        <location evidence="1">Membrane</location>
        <topology evidence="1">Multi-pass membrane protein</topology>
    </subcellularLocation>
</comment>
<keyword evidence="6" id="KW-0732">Signal</keyword>
<evidence type="ECO:0000256" key="2">
    <source>
        <dbReference type="ARBA" id="ARBA00022692"/>
    </source>
</evidence>
<comment type="caution">
    <text evidence="8">The sequence shown here is derived from an EMBL/GenBank/DDBJ whole genome shotgun (WGS) entry which is preliminary data.</text>
</comment>
<dbReference type="PANTHER" id="PTHR45902:SF4">
    <property type="entry name" value="G-PROTEIN COUPLED RECEPTORS FAMILY 2 PROFILE 2 DOMAIN-CONTAINING PROTEIN"/>
    <property type="match status" value="1"/>
</dbReference>
<dbReference type="GO" id="GO:0016020">
    <property type="term" value="C:membrane"/>
    <property type="evidence" value="ECO:0007669"/>
    <property type="project" value="UniProtKB-SubCell"/>
</dbReference>
<evidence type="ECO:0000256" key="4">
    <source>
        <dbReference type="ARBA" id="ARBA00023136"/>
    </source>
</evidence>
<reference evidence="8 9" key="1">
    <citation type="journal article" date="2018" name="Sci. Rep.">
        <title>Comparative analysis of the Pocillopora damicornis genome highlights role of immune system in coral evolution.</title>
        <authorList>
            <person name="Cunning R."/>
            <person name="Bay R.A."/>
            <person name="Gillette P."/>
            <person name="Baker A.C."/>
            <person name="Traylor-Knowles N."/>
        </authorList>
    </citation>
    <scope>NUCLEOTIDE SEQUENCE [LARGE SCALE GENOMIC DNA]</scope>
    <source>
        <strain evidence="8">RSMAS</strain>
        <tissue evidence="8">Whole animal</tissue>
    </source>
</reference>
<accession>A0A3M6T4Z0</accession>
<evidence type="ECO:0000313" key="8">
    <source>
        <dbReference type="EMBL" id="RMX35983.1"/>
    </source>
</evidence>
<name>A0A3M6T4Z0_POCDA</name>
<dbReference type="Pfam" id="PF00002">
    <property type="entry name" value="7tm_2"/>
    <property type="match status" value="1"/>
</dbReference>
<dbReference type="InterPro" id="IPR053231">
    <property type="entry name" value="GPCR_LN-TM7"/>
</dbReference>
<protein>
    <recommendedName>
        <fullName evidence="7">G-protein coupled receptors family 2 profile 2 domain-containing protein</fullName>
    </recommendedName>
</protein>
<keyword evidence="9" id="KW-1185">Reference proteome</keyword>
<keyword evidence="3 5" id="KW-1133">Transmembrane helix</keyword>
<dbReference type="InterPro" id="IPR000832">
    <property type="entry name" value="GPCR_2_secretin-like"/>
</dbReference>
<dbReference type="OrthoDB" id="6134459at2759"/>
<dbReference type="GO" id="GO:0004930">
    <property type="term" value="F:G protein-coupled receptor activity"/>
    <property type="evidence" value="ECO:0007669"/>
    <property type="project" value="InterPro"/>
</dbReference>
<keyword evidence="2 5" id="KW-0812">Transmembrane</keyword>
<dbReference type="PANTHER" id="PTHR45902">
    <property type="entry name" value="LATROPHILIN RECEPTOR-LIKE PROTEIN A"/>
    <property type="match status" value="1"/>
</dbReference>
<organism evidence="8 9">
    <name type="scientific">Pocillopora damicornis</name>
    <name type="common">Cauliflower coral</name>
    <name type="synonym">Millepora damicornis</name>
    <dbReference type="NCBI Taxonomy" id="46731"/>
    <lineage>
        <taxon>Eukaryota</taxon>
        <taxon>Metazoa</taxon>
        <taxon>Cnidaria</taxon>
        <taxon>Anthozoa</taxon>
        <taxon>Hexacorallia</taxon>
        <taxon>Scleractinia</taxon>
        <taxon>Astrocoeniina</taxon>
        <taxon>Pocilloporidae</taxon>
        <taxon>Pocillopora</taxon>
    </lineage>
</organism>
<feature type="domain" description="G-protein coupled receptors family 2 profile 2" evidence="7">
    <location>
        <begin position="1"/>
        <end position="255"/>
    </location>
</feature>
<evidence type="ECO:0000256" key="1">
    <source>
        <dbReference type="ARBA" id="ARBA00004141"/>
    </source>
</evidence>
<evidence type="ECO:0000256" key="3">
    <source>
        <dbReference type="ARBA" id="ARBA00022989"/>
    </source>
</evidence>
<dbReference type="PROSITE" id="PS50261">
    <property type="entry name" value="G_PROTEIN_RECEP_F2_4"/>
    <property type="match status" value="1"/>
</dbReference>
<keyword evidence="4 5" id="KW-0472">Membrane</keyword>
<feature type="signal peptide" evidence="6">
    <location>
        <begin position="1"/>
        <end position="19"/>
    </location>
</feature>
<dbReference type="InterPro" id="IPR017981">
    <property type="entry name" value="GPCR_2-like_7TM"/>
</dbReference>
<dbReference type="EMBL" id="RCHS01004337">
    <property type="protein sequence ID" value="RMX35983.1"/>
    <property type="molecule type" value="Genomic_DNA"/>
</dbReference>
<feature type="chain" id="PRO_5017967265" description="G-protein coupled receptors family 2 profile 2 domain-containing protein" evidence="6">
    <location>
        <begin position="20"/>
        <end position="266"/>
    </location>
</feature>
<dbReference type="GO" id="GO:0007166">
    <property type="term" value="P:cell surface receptor signaling pathway"/>
    <property type="evidence" value="ECO:0007669"/>
    <property type="project" value="InterPro"/>
</dbReference>
<dbReference type="Gene3D" id="1.20.1070.10">
    <property type="entry name" value="Rhodopsin 7-helix transmembrane proteins"/>
    <property type="match status" value="1"/>
</dbReference>
<evidence type="ECO:0000256" key="5">
    <source>
        <dbReference type="SAM" id="Phobius"/>
    </source>
</evidence>
<dbReference type="Proteomes" id="UP000275408">
    <property type="component" value="Unassembled WGS sequence"/>
</dbReference>
<proteinExistence type="predicted"/>
<evidence type="ECO:0000313" key="9">
    <source>
        <dbReference type="Proteomes" id="UP000275408"/>
    </source>
</evidence>
<gene>
    <name evidence="8" type="ORF">pdam_00005185</name>
</gene>
<evidence type="ECO:0000259" key="7">
    <source>
        <dbReference type="PROSITE" id="PS50261"/>
    </source>
</evidence>
<feature type="transmembrane region" description="Helical" evidence="5">
    <location>
        <begin position="103"/>
        <end position="124"/>
    </location>
</feature>
<dbReference type="AlphaFoldDB" id="A0A3M6T4Z0"/>
<evidence type="ECO:0000256" key="6">
    <source>
        <dbReference type="SAM" id="SignalP"/>
    </source>
</evidence>
<sequence>MPLSMALLFFLLIVYLSFKELRNLPGKCVINLCGALLCYQALFLSAEKSTEVPILCQAVAILLHFFVRSAFSWMTVMAKDTASTFTTTVKAIRRQPSDTRKGFAMYCIVGWGLPAVIVVLCLVLDLSGTLHIGYGFNDYCHGNSCDRRFGFQYHVPDEVCGIMAEQLHLNFQRFQFIFIECWVRYQRVMVSNLAAPNSSRGSLTLICIKPTTIMGLTRILALAANRKQTGLLHYPATVLNCLQGVFITLPFVTTKRVRDLSEERFF</sequence>